<name>A0A4R5UAT7_9HYPH</name>
<evidence type="ECO:0000259" key="4">
    <source>
        <dbReference type="PROSITE" id="PS01124"/>
    </source>
</evidence>
<evidence type="ECO:0000313" key="5">
    <source>
        <dbReference type="EMBL" id="TDK32149.1"/>
    </source>
</evidence>
<dbReference type="InterPro" id="IPR009057">
    <property type="entry name" value="Homeodomain-like_sf"/>
</dbReference>
<dbReference type="PANTHER" id="PTHR46796:SF14">
    <property type="entry name" value="TRANSCRIPTIONAL REGULATORY PROTEIN"/>
    <property type="match status" value="1"/>
</dbReference>
<dbReference type="Gene3D" id="1.10.10.60">
    <property type="entry name" value="Homeodomain-like"/>
    <property type="match status" value="2"/>
</dbReference>
<protein>
    <submittedName>
        <fullName evidence="5">AraC family transcriptional regulator</fullName>
    </submittedName>
</protein>
<dbReference type="Proteomes" id="UP000295238">
    <property type="component" value="Unassembled WGS sequence"/>
</dbReference>
<evidence type="ECO:0000256" key="3">
    <source>
        <dbReference type="ARBA" id="ARBA00023163"/>
    </source>
</evidence>
<accession>A0A4R5UAT7</accession>
<dbReference type="PROSITE" id="PS01124">
    <property type="entry name" value="HTH_ARAC_FAMILY_2"/>
    <property type="match status" value="1"/>
</dbReference>
<dbReference type="OrthoDB" id="9793400at2"/>
<dbReference type="EMBL" id="SMTL01000005">
    <property type="protein sequence ID" value="TDK32149.1"/>
    <property type="molecule type" value="Genomic_DNA"/>
</dbReference>
<dbReference type="SUPFAM" id="SSF46689">
    <property type="entry name" value="Homeodomain-like"/>
    <property type="match status" value="2"/>
</dbReference>
<dbReference type="SMART" id="SM00342">
    <property type="entry name" value="HTH_ARAC"/>
    <property type="match status" value="1"/>
</dbReference>
<dbReference type="GO" id="GO:0003700">
    <property type="term" value="F:DNA-binding transcription factor activity"/>
    <property type="evidence" value="ECO:0007669"/>
    <property type="project" value="InterPro"/>
</dbReference>
<dbReference type="InterPro" id="IPR018060">
    <property type="entry name" value="HTH_AraC"/>
</dbReference>
<dbReference type="Pfam" id="PF12833">
    <property type="entry name" value="HTH_18"/>
    <property type="match status" value="1"/>
</dbReference>
<proteinExistence type="predicted"/>
<gene>
    <name evidence="5" type="ORF">E2F50_17585</name>
</gene>
<feature type="domain" description="HTH araC/xylS-type" evidence="4">
    <location>
        <begin position="186"/>
        <end position="286"/>
    </location>
</feature>
<comment type="caution">
    <text evidence="5">The sequence shown here is derived from an EMBL/GenBank/DDBJ whole genome shotgun (WGS) entry which is preliminary data.</text>
</comment>
<evidence type="ECO:0000256" key="2">
    <source>
        <dbReference type="ARBA" id="ARBA00023125"/>
    </source>
</evidence>
<evidence type="ECO:0000313" key="6">
    <source>
        <dbReference type="Proteomes" id="UP000295238"/>
    </source>
</evidence>
<keyword evidence="6" id="KW-1185">Reference proteome</keyword>
<dbReference type="PANTHER" id="PTHR46796">
    <property type="entry name" value="HTH-TYPE TRANSCRIPTIONAL ACTIVATOR RHAS-RELATED"/>
    <property type="match status" value="1"/>
</dbReference>
<dbReference type="InterPro" id="IPR050204">
    <property type="entry name" value="AraC_XylS_family_regulators"/>
</dbReference>
<evidence type="ECO:0000256" key="1">
    <source>
        <dbReference type="ARBA" id="ARBA00023015"/>
    </source>
</evidence>
<dbReference type="InterPro" id="IPR018062">
    <property type="entry name" value="HTH_AraC-typ_CS"/>
</dbReference>
<dbReference type="PROSITE" id="PS00041">
    <property type="entry name" value="HTH_ARAC_FAMILY_1"/>
    <property type="match status" value="1"/>
</dbReference>
<keyword evidence="1" id="KW-0805">Transcription regulation</keyword>
<dbReference type="RefSeq" id="WP_133317489.1">
    <property type="nucleotide sequence ID" value="NZ_SMTL01000005.1"/>
</dbReference>
<dbReference type="GO" id="GO:0043565">
    <property type="term" value="F:sequence-specific DNA binding"/>
    <property type="evidence" value="ECO:0007669"/>
    <property type="project" value="InterPro"/>
</dbReference>
<reference evidence="5 6" key="1">
    <citation type="submission" date="2019-03" db="EMBL/GenBank/DDBJ databases">
        <title>Rhizobium sp. nov., an bacterium isolated from biocrust in Mu Us Desert.</title>
        <authorList>
            <person name="Lixiong L."/>
        </authorList>
    </citation>
    <scope>NUCLEOTIDE SEQUENCE [LARGE SCALE GENOMIC DNA]</scope>
    <source>
        <strain evidence="5 6">SPY-1</strain>
    </source>
</reference>
<dbReference type="AlphaFoldDB" id="A0A4R5UAT7"/>
<keyword evidence="3" id="KW-0804">Transcription</keyword>
<sequence length="288" mass="30787">MQALEDTIEVLGQPVFVRRLGAAAEPSAYIARWQHGAAVVDVAPSRTIRLTMSLVDGRNAEDDKGAALADRIRGGSVSIFSPAEGATVEVNGAADVVQLFVDQTYAEAALDAPFTSPPMYGLRDDPIRAAMMRVLVTSIRNGPDDALMVEEELQALALSIERLARSERAGTLRTMFHGGLSPAAFRRVRAMIEAALDHGNSPTLADMARAVDLSITHFVRAFRQQTGTTPHKYIVSRRMDRAVSLLRLKANSVGDVADGVGFSTPAQFVAAFRAAMGVTPGAVRDALS</sequence>
<keyword evidence="2" id="KW-0238">DNA-binding</keyword>
<organism evidence="5 6">
    <name type="scientific">Rhizobium deserti</name>
    <dbReference type="NCBI Taxonomy" id="2547961"/>
    <lineage>
        <taxon>Bacteria</taxon>
        <taxon>Pseudomonadati</taxon>
        <taxon>Pseudomonadota</taxon>
        <taxon>Alphaproteobacteria</taxon>
        <taxon>Hyphomicrobiales</taxon>
        <taxon>Rhizobiaceae</taxon>
        <taxon>Rhizobium/Agrobacterium group</taxon>
        <taxon>Rhizobium</taxon>
    </lineage>
</organism>